<sequence>MRFSHVVSTIATGACAALLSASVLASTAAAQMPRHLFFRVSAGSAVHQPVSGRLLVFIAKGTGAKQVSINEFEPNATWVAAREVHDLAPGAAVDIDTDEIAFPKPFSDLTPGDYQVQAVLDVDHTYNYSGLTPGDLMSPVLTLTHWTAGEGAEPALTLDHVVPPVKHPALSAVDQDALDHHMKLAEHQSRLLTEFSGRPTSIKAWVVLPPGYQKDKKKHYPTVYWTHGFGANLYYCERMGIDLYRRMAEGKMPPMIWVMLDEHLPTGTHEFDNSVNNGPWGSALVEEYIPWLESQYRMDARPNGRFLQGHSSGGWASLQLEVDYPRFFGGTWSTSPDPSTFHDFTGIDLYAPHANVYHRPDGTAYPLVRAHGKVLATFEQFARLEQVLGPYGGQIASFEWVFSPRGPDGKPEPMFDRSTGDVYPKVVAYWREHYDLAHIVKTTWPQQGRYLKGHIHVYVGTADTFYLNGAARKFDAVLEKLGAEEHFTFRKGRSHFNLYEKNGDRLALFDTIAAQMYLQARPHAGAKWKAVAEEQYP</sequence>
<gene>
    <name evidence="2" type="ordered locus">ACP_2491</name>
</gene>
<dbReference type="InParanoid" id="C1F1U6"/>
<dbReference type="InterPro" id="IPR000801">
    <property type="entry name" value="Esterase-like"/>
</dbReference>
<accession>C1F1U6</accession>
<dbReference type="InterPro" id="IPR029058">
    <property type="entry name" value="AB_hydrolase_fold"/>
</dbReference>
<dbReference type="PANTHER" id="PTHR48098:SF3">
    <property type="entry name" value="IRON(III) ENTEROBACTIN ESTERASE"/>
    <property type="match status" value="1"/>
</dbReference>
<feature type="chain" id="PRO_5002909222" evidence="1">
    <location>
        <begin position="26"/>
        <end position="537"/>
    </location>
</feature>
<protein>
    <submittedName>
        <fullName evidence="2">Putative lipoprotein</fullName>
    </submittedName>
</protein>
<feature type="signal peptide" evidence="1">
    <location>
        <begin position="1"/>
        <end position="25"/>
    </location>
</feature>
<evidence type="ECO:0000256" key="1">
    <source>
        <dbReference type="SAM" id="SignalP"/>
    </source>
</evidence>
<dbReference type="Gene3D" id="3.40.50.1820">
    <property type="entry name" value="alpha/beta hydrolase"/>
    <property type="match status" value="1"/>
</dbReference>
<dbReference type="PROSITE" id="PS51257">
    <property type="entry name" value="PROKAR_LIPOPROTEIN"/>
    <property type="match status" value="1"/>
</dbReference>
<dbReference type="Pfam" id="PF00756">
    <property type="entry name" value="Esterase"/>
    <property type="match status" value="1"/>
</dbReference>
<dbReference type="SUPFAM" id="SSF53474">
    <property type="entry name" value="alpha/beta-Hydrolases"/>
    <property type="match status" value="1"/>
</dbReference>
<dbReference type="ESTHER" id="acic5-c1f1u6">
    <property type="family name" value="A85-Feruloyl-Esterase"/>
</dbReference>
<evidence type="ECO:0000313" key="2">
    <source>
        <dbReference type="EMBL" id="ACO32814.1"/>
    </source>
</evidence>
<proteinExistence type="predicted"/>
<dbReference type="AlphaFoldDB" id="C1F1U6"/>
<dbReference type="Proteomes" id="UP000002207">
    <property type="component" value="Chromosome"/>
</dbReference>
<keyword evidence="1" id="KW-0732">Signal</keyword>
<dbReference type="PANTHER" id="PTHR48098">
    <property type="entry name" value="ENTEROCHELIN ESTERASE-RELATED"/>
    <property type="match status" value="1"/>
</dbReference>
<dbReference type="HOGENOM" id="CLU_024481_0_0_0"/>
<dbReference type="InterPro" id="IPR050583">
    <property type="entry name" value="Mycobacterial_A85_antigen"/>
</dbReference>
<evidence type="ECO:0000313" key="3">
    <source>
        <dbReference type="Proteomes" id="UP000002207"/>
    </source>
</evidence>
<dbReference type="EMBL" id="CP001472">
    <property type="protein sequence ID" value="ACO32814.1"/>
    <property type="molecule type" value="Genomic_DNA"/>
</dbReference>
<name>C1F1U6_ACIC5</name>
<organism evidence="2 3">
    <name type="scientific">Acidobacterium capsulatum (strain ATCC 51196 / DSM 11244 / BCRC 80197 / JCM 7670 / NBRC 15755 / NCIMB 13165 / 161)</name>
    <dbReference type="NCBI Taxonomy" id="240015"/>
    <lineage>
        <taxon>Bacteria</taxon>
        <taxon>Pseudomonadati</taxon>
        <taxon>Acidobacteriota</taxon>
        <taxon>Terriglobia</taxon>
        <taxon>Terriglobales</taxon>
        <taxon>Acidobacteriaceae</taxon>
        <taxon>Acidobacterium</taxon>
    </lineage>
</organism>
<dbReference type="KEGG" id="aca:ACP_2491"/>
<keyword evidence="2" id="KW-0449">Lipoprotein</keyword>
<dbReference type="STRING" id="240015.ACP_2491"/>
<dbReference type="eggNOG" id="COG2382">
    <property type="taxonomic scope" value="Bacteria"/>
</dbReference>
<keyword evidence="3" id="KW-1185">Reference proteome</keyword>
<reference evidence="2 3" key="1">
    <citation type="journal article" date="2009" name="Appl. Environ. Microbiol.">
        <title>Three genomes from the phylum Acidobacteria provide insight into the lifestyles of these microorganisms in soils.</title>
        <authorList>
            <person name="Ward N.L."/>
            <person name="Challacombe J.F."/>
            <person name="Janssen P.H."/>
            <person name="Henrissat B."/>
            <person name="Coutinho P.M."/>
            <person name="Wu M."/>
            <person name="Xie G."/>
            <person name="Haft D.H."/>
            <person name="Sait M."/>
            <person name="Badger J."/>
            <person name="Barabote R.D."/>
            <person name="Bradley B."/>
            <person name="Brettin T.S."/>
            <person name="Brinkac L.M."/>
            <person name="Bruce D."/>
            <person name="Creasy T."/>
            <person name="Daugherty S.C."/>
            <person name="Davidsen T.M."/>
            <person name="DeBoy R.T."/>
            <person name="Detter J.C."/>
            <person name="Dodson R.J."/>
            <person name="Durkin A.S."/>
            <person name="Ganapathy A."/>
            <person name="Gwinn-Giglio M."/>
            <person name="Han C.S."/>
            <person name="Khouri H."/>
            <person name="Kiss H."/>
            <person name="Kothari S.P."/>
            <person name="Madupu R."/>
            <person name="Nelson K.E."/>
            <person name="Nelson W.C."/>
            <person name="Paulsen I."/>
            <person name="Penn K."/>
            <person name="Ren Q."/>
            <person name="Rosovitz M.J."/>
            <person name="Selengut J.D."/>
            <person name="Shrivastava S."/>
            <person name="Sullivan S.A."/>
            <person name="Tapia R."/>
            <person name="Thompson L.S."/>
            <person name="Watkins K.L."/>
            <person name="Yang Q."/>
            <person name="Yu C."/>
            <person name="Zafar N."/>
            <person name="Zhou L."/>
            <person name="Kuske C.R."/>
        </authorList>
    </citation>
    <scope>NUCLEOTIDE SEQUENCE [LARGE SCALE GENOMIC DNA]</scope>
    <source>
        <strain evidence="3">ATCC 51196 / DSM 11244 / BCRC 80197 / JCM 7670 / NBRC 15755 / NCIMB 13165 / 161</strain>
    </source>
</reference>